<name>A0A2N9FKD3_FAGSY</name>
<feature type="region of interest" description="Disordered" evidence="1">
    <location>
        <begin position="475"/>
        <end position="545"/>
    </location>
</feature>
<dbReference type="InterPro" id="IPR050257">
    <property type="entry name" value="eL8/uL1-like"/>
</dbReference>
<dbReference type="GO" id="GO:0003723">
    <property type="term" value="F:RNA binding"/>
    <property type="evidence" value="ECO:0007669"/>
    <property type="project" value="InterPro"/>
</dbReference>
<dbReference type="InterPro" id="IPR023674">
    <property type="entry name" value="Ribosomal_uL1-like"/>
</dbReference>
<accession>A0A2N9FKD3</accession>
<dbReference type="SUPFAM" id="SSF56808">
    <property type="entry name" value="Ribosomal protein L1"/>
    <property type="match status" value="1"/>
</dbReference>
<dbReference type="FunFam" id="3.40.50.790:FF:000012">
    <property type="entry name" value="Ribosomal protein L1p/L10e family"/>
    <property type="match status" value="1"/>
</dbReference>
<feature type="region of interest" description="Disordered" evidence="1">
    <location>
        <begin position="314"/>
        <end position="440"/>
    </location>
</feature>
<reference evidence="2" key="1">
    <citation type="submission" date="2018-02" db="EMBL/GenBank/DDBJ databases">
        <authorList>
            <person name="Cohen D.B."/>
            <person name="Kent A.D."/>
        </authorList>
    </citation>
    <scope>NUCLEOTIDE SEQUENCE</scope>
</reference>
<organism evidence="2">
    <name type="scientific">Fagus sylvatica</name>
    <name type="common">Beechnut</name>
    <dbReference type="NCBI Taxonomy" id="28930"/>
    <lineage>
        <taxon>Eukaryota</taxon>
        <taxon>Viridiplantae</taxon>
        <taxon>Streptophyta</taxon>
        <taxon>Embryophyta</taxon>
        <taxon>Tracheophyta</taxon>
        <taxon>Spermatophyta</taxon>
        <taxon>Magnoliopsida</taxon>
        <taxon>eudicotyledons</taxon>
        <taxon>Gunneridae</taxon>
        <taxon>Pentapetalae</taxon>
        <taxon>rosids</taxon>
        <taxon>fabids</taxon>
        <taxon>Fagales</taxon>
        <taxon>Fagaceae</taxon>
        <taxon>Fagus</taxon>
    </lineage>
</organism>
<dbReference type="AlphaFoldDB" id="A0A2N9FKD3"/>
<dbReference type="Gene3D" id="3.40.50.790">
    <property type="match status" value="1"/>
</dbReference>
<feature type="region of interest" description="Disordered" evidence="1">
    <location>
        <begin position="1"/>
        <end position="20"/>
    </location>
</feature>
<evidence type="ECO:0000256" key="1">
    <source>
        <dbReference type="SAM" id="MobiDB-lite"/>
    </source>
</evidence>
<evidence type="ECO:0008006" key="3">
    <source>
        <dbReference type="Google" id="ProtNLM"/>
    </source>
</evidence>
<evidence type="ECO:0000313" key="2">
    <source>
        <dbReference type="EMBL" id="SPC87638.1"/>
    </source>
</evidence>
<feature type="compositionally biased region" description="Acidic residues" evidence="1">
    <location>
        <begin position="314"/>
        <end position="334"/>
    </location>
</feature>
<sequence length="545" mass="60877">MANAMTNPNLPPTTSRVSPKTVQKAMTALFKWRDSKSKTEKPQLLNNEEFIYLILTLKKIPSQARTNPYKIPLPKPLLQSQDLCLIIDDRPHSNLDKPAAKSKIESDQIPISKVLKLSKLKTDYRPFEAKRKLCDSYDMFFVDKRIVPLLPSLLGKQFFKKKKVPVPVDLKHKNWKEQIDKACSSALLYLRTGTCCVVKVAKLSMGKEEIVENVMAAINGVVEIVPEKWDGVRSLHLRLLDSLALPVYQVVPEVTLKVEGVEEEEKKEVEEGEGEKAGEDEGKKGERVDKKKKKKKGRIHEVRYMDLNVGEVFDEDELGSDKDEDVSDLQDSENAEMGSGELGQKKRKKGDKTEGKDSAKSDSKRLKKSAKVKNKDGLTENNDELLAAKAKKEDSVKKRKVGLSVEDEKTKSAKAKNKVGLTENNDRLLAAKGNKEDGVKKKKVGLSVEDENLAKVKNKVGLKEKSDELLAAKVKKEDSAKKRKKAGLSVEDEKSGEKKAKKKSDLVKLKSGEKEVKAKKGKSDLVKLKSGEKEVKAKKGKKAVE</sequence>
<dbReference type="EMBL" id="OIVN01000935">
    <property type="protein sequence ID" value="SPC87638.1"/>
    <property type="molecule type" value="Genomic_DNA"/>
</dbReference>
<dbReference type="CDD" id="cd00403">
    <property type="entry name" value="Ribosomal_L1"/>
    <property type="match status" value="1"/>
</dbReference>
<dbReference type="InterPro" id="IPR016095">
    <property type="entry name" value="Ribosomal_uL1_3-a/b-sand"/>
</dbReference>
<feature type="compositionally biased region" description="Basic and acidic residues" evidence="1">
    <location>
        <begin position="264"/>
        <end position="289"/>
    </location>
</feature>
<feature type="compositionally biased region" description="Basic and acidic residues" evidence="1">
    <location>
        <begin position="491"/>
        <end position="545"/>
    </location>
</feature>
<dbReference type="InterPro" id="IPR028364">
    <property type="entry name" value="Ribosomal_uL1/biogenesis"/>
</dbReference>
<feature type="compositionally biased region" description="Basic and acidic residues" evidence="1">
    <location>
        <begin position="351"/>
        <end position="364"/>
    </location>
</feature>
<dbReference type="Pfam" id="PF00687">
    <property type="entry name" value="Ribosomal_L1"/>
    <property type="match status" value="1"/>
</dbReference>
<dbReference type="PANTHER" id="PTHR23105">
    <property type="entry name" value="RIBOSOMAL PROTEIN L7AE FAMILY MEMBER"/>
    <property type="match status" value="1"/>
</dbReference>
<gene>
    <name evidence="2" type="ORF">FSB_LOCUS15520</name>
</gene>
<feature type="region of interest" description="Disordered" evidence="1">
    <location>
        <begin position="261"/>
        <end position="295"/>
    </location>
</feature>
<protein>
    <recommendedName>
        <fullName evidence="3">Ribosomal protein L1</fullName>
    </recommendedName>
</protein>
<proteinExistence type="predicted"/>